<evidence type="ECO:0000256" key="1">
    <source>
        <dbReference type="ARBA" id="ARBA00001968"/>
    </source>
</evidence>
<accession>A0A1H0DCY5</accession>
<name>A0A1H0DCY5_9ACTO</name>
<keyword evidence="5" id="KW-0540">Nuclease</keyword>
<protein>
    <submittedName>
        <fullName evidence="5">DDE superfamily endonuclease</fullName>
    </submittedName>
</protein>
<keyword evidence="2" id="KW-0479">Metal-binding</keyword>
<dbReference type="InterPro" id="IPR027806">
    <property type="entry name" value="HARBI1_dom"/>
</dbReference>
<dbReference type="GO" id="GO:0046872">
    <property type="term" value="F:metal ion binding"/>
    <property type="evidence" value="ECO:0007669"/>
    <property type="project" value="UniProtKB-KW"/>
</dbReference>
<feature type="domain" description="DDE Tnp4" evidence="4">
    <location>
        <begin position="104"/>
        <end position="201"/>
    </location>
</feature>
<evidence type="ECO:0000313" key="6">
    <source>
        <dbReference type="Proteomes" id="UP000198541"/>
    </source>
</evidence>
<keyword evidence="5" id="KW-0255">Endonuclease</keyword>
<dbReference type="GO" id="GO:0004519">
    <property type="term" value="F:endonuclease activity"/>
    <property type="evidence" value="ECO:0007669"/>
    <property type="project" value="UniProtKB-KW"/>
</dbReference>
<dbReference type="Pfam" id="PF13359">
    <property type="entry name" value="DDE_Tnp_4"/>
    <property type="match status" value="1"/>
</dbReference>
<keyword evidence="5" id="KW-0378">Hydrolase</keyword>
<dbReference type="EMBL" id="FNIM01000010">
    <property type="protein sequence ID" value="SDN68002.1"/>
    <property type="molecule type" value="Genomic_DNA"/>
</dbReference>
<evidence type="ECO:0000256" key="3">
    <source>
        <dbReference type="SAM" id="MobiDB-lite"/>
    </source>
</evidence>
<evidence type="ECO:0000259" key="4">
    <source>
        <dbReference type="Pfam" id="PF13359"/>
    </source>
</evidence>
<keyword evidence="6" id="KW-1185">Reference proteome</keyword>
<dbReference type="RefSeq" id="WP_218121334.1">
    <property type="nucleotide sequence ID" value="NZ_FNIM01000010.1"/>
</dbReference>
<reference evidence="6" key="1">
    <citation type="submission" date="2016-10" db="EMBL/GenBank/DDBJ databases">
        <authorList>
            <person name="Varghese N."/>
            <person name="Submissions S."/>
        </authorList>
    </citation>
    <scope>NUCLEOTIDE SEQUENCE [LARGE SCALE GENOMIC DNA]</scope>
    <source>
        <strain evidence="6">DSM 27982</strain>
    </source>
</reference>
<comment type="cofactor">
    <cofactor evidence="1">
        <name>a divalent metal cation</name>
        <dbReference type="ChEBI" id="CHEBI:60240"/>
    </cofactor>
</comment>
<evidence type="ECO:0000256" key="2">
    <source>
        <dbReference type="ARBA" id="ARBA00022723"/>
    </source>
</evidence>
<evidence type="ECO:0000313" key="5">
    <source>
        <dbReference type="EMBL" id="SDN68002.1"/>
    </source>
</evidence>
<feature type="region of interest" description="Disordered" evidence="3">
    <location>
        <begin position="189"/>
        <end position="220"/>
    </location>
</feature>
<dbReference type="AlphaFoldDB" id="A0A1H0DCY5"/>
<organism evidence="5 6">
    <name type="scientific">Actinomyces ruminicola</name>
    <dbReference type="NCBI Taxonomy" id="332524"/>
    <lineage>
        <taxon>Bacteria</taxon>
        <taxon>Bacillati</taxon>
        <taxon>Actinomycetota</taxon>
        <taxon>Actinomycetes</taxon>
        <taxon>Actinomycetales</taxon>
        <taxon>Actinomycetaceae</taxon>
        <taxon>Actinomyces</taxon>
    </lineage>
</organism>
<proteinExistence type="predicted"/>
<sequence length="220" mass="23265">MRYGSTTGLAGADVDELAERVQQILDGRGTSLGRHLLGVRRQVELVLMLLCQNISQTLAVDLVGVSQPTVSRIFRRIKPLLTQALAMTGISLEAAITQGHLLLIDGTYTPTGNRPGAGKDTAKANFSTKHHCQCLSVQVAATTGGQLVAVSGPMPGSRHESAALELCGWADALDTQDADWIADTVHTADGAPTPIKKTPGQPRPQWVKQWAAKSPTSAPS</sequence>
<gene>
    <name evidence="5" type="ORF">SAMN05216355_11021</name>
</gene>
<dbReference type="Proteomes" id="UP000198541">
    <property type="component" value="Unassembled WGS sequence"/>
</dbReference>